<dbReference type="Gene3D" id="3.40.50.720">
    <property type="entry name" value="NAD(P)-binding Rossmann-like Domain"/>
    <property type="match status" value="1"/>
</dbReference>
<dbReference type="EC" id="1.1.-.-" evidence="1"/>
<accession>A0ABW2Y0K6</accession>
<dbReference type="Proteomes" id="UP001597063">
    <property type="component" value="Unassembled WGS sequence"/>
</dbReference>
<dbReference type="SUPFAM" id="SSF51735">
    <property type="entry name" value="NAD(P)-binding Rossmann-fold domains"/>
    <property type="match status" value="1"/>
</dbReference>
<dbReference type="CDD" id="cd05374">
    <property type="entry name" value="17beta-HSD-like_SDR_c"/>
    <property type="match status" value="1"/>
</dbReference>
<dbReference type="EMBL" id="JBHTGP010000034">
    <property type="protein sequence ID" value="MFD0691904.1"/>
    <property type="molecule type" value="Genomic_DNA"/>
</dbReference>
<gene>
    <name evidence="1" type="ORF">ACFQZM_45955</name>
</gene>
<reference evidence="2" key="1">
    <citation type="journal article" date="2019" name="Int. J. Syst. Evol. Microbiol.">
        <title>The Global Catalogue of Microorganisms (GCM) 10K type strain sequencing project: providing services to taxonomists for standard genome sequencing and annotation.</title>
        <authorList>
            <consortium name="The Broad Institute Genomics Platform"/>
            <consortium name="The Broad Institute Genome Sequencing Center for Infectious Disease"/>
            <person name="Wu L."/>
            <person name="Ma J."/>
        </authorList>
    </citation>
    <scope>NUCLEOTIDE SEQUENCE [LARGE SCALE GENOMIC DNA]</scope>
    <source>
        <strain evidence="2">JCM 9371</strain>
    </source>
</reference>
<dbReference type="PRINTS" id="PR00081">
    <property type="entry name" value="GDHRDH"/>
</dbReference>
<dbReference type="Pfam" id="PF00106">
    <property type="entry name" value="adh_short"/>
    <property type="match status" value="1"/>
</dbReference>
<proteinExistence type="predicted"/>
<dbReference type="InterPro" id="IPR036291">
    <property type="entry name" value="NAD(P)-bd_dom_sf"/>
</dbReference>
<organism evidence="1 2">
    <name type="scientific">Actinomadura fibrosa</name>
    <dbReference type="NCBI Taxonomy" id="111802"/>
    <lineage>
        <taxon>Bacteria</taxon>
        <taxon>Bacillati</taxon>
        <taxon>Actinomycetota</taxon>
        <taxon>Actinomycetes</taxon>
        <taxon>Streptosporangiales</taxon>
        <taxon>Thermomonosporaceae</taxon>
        <taxon>Actinomadura</taxon>
    </lineage>
</organism>
<protein>
    <submittedName>
        <fullName evidence="1">SDR family oxidoreductase</fullName>
        <ecNumber evidence="1">1.1.-.-</ecNumber>
    </submittedName>
</protein>
<dbReference type="GO" id="GO:0016491">
    <property type="term" value="F:oxidoreductase activity"/>
    <property type="evidence" value="ECO:0007669"/>
    <property type="project" value="UniProtKB-KW"/>
</dbReference>
<evidence type="ECO:0000313" key="1">
    <source>
        <dbReference type="EMBL" id="MFD0691904.1"/>
    </source>
</evidence>
<dbReference type="PANTHER" id="PTHR43313">
    <property type="entry name" value="SHORT-CHAIN DEHYDROGENASE/REDUCTASE FAMILY 9C"/>
    <property type="match status" value="1"/>
</dbReference>
<evidence type="ECO:0000313" key="2">
    <source>
        <dbReference type="Proteomes" id="UP001597063"/>
    </source>
</evidence>
<keyword evidence="2" id="KW-1185">Reference proteome</keyword>
<dbReference type="RefSeq" id="WP_131759420.1">
    <property type="nucleotide sequence ID" value="NZ_CAACUY010000077.1"/>
</dbReference>
<comment type="caution">
    <text evidence="1">The sequence shown here is derived from an EMBL/GenBank/DDBJ whole genome shotgun (WGS) entry which is preliminary data.</text>
</comment>
<name>A0ABW2Y0K6_9ACTN</name>
<dbReference type="PANTHER" id="PTHR43313:SF1">
    <property type="entry name" value="3BETA-HYDROXYSTEROID DEHYDROGENASE DHS-16"/>
    <property type="match status" value="1"/>
</dbReference>
<dbReference type="InterPro" id="IPR002347">
    <property type="entry name" value="SDR_fam"/>
</dbReference>
<keyword evidence="1" id="KW-0560">Oxidoreductase</keyword>
<sequence length="287" mass="30844">MSEAVVVTGASSGIGRATAFRLADAGYHVFAGVRKERDGEALVRGTRGELTPLILDVTDRDAVRDAAVAVGGSGLPLAGLVNNAGIGAAWPMEAVPLDELRRQFEVNVFGQVAVIQEFVPLLQRAGGRIVTIGSIGDRLTVPFLAPLTSAKWALASITEALRMELRPRGIRVVLVEPATIRTPASGKVRDAAEEALERMGEEQRAVYGRSFRSMVGRLHANEQAGSSPDVVARAVLRALDAGRPAGRYLVGKDAAKMALMARWLPDRALDFARLRQFGLPWRFGSRR</sequence>